<keyword evidence="2 4" id="KW-0238">DNA-binding</keyword>
<dbReference type="SUPFAM" id="SSF46689">
    <property type="entry name" value="Homeodomain-like"/>
    <property type="match status" value="1"/>
</dbReference>
<dbReference type="RefSeq" id="WP_133826739.1">
    <property type="nucleotide sequence ID" value="NZ_BAABHR010000011.1"/>
</dbReference>
<evidence type="ECO:0000313" key="6">
    <source>
        <dbReference type="EMBL" id="TDQ60923.1"/>
    </source>
</evidence>
<comment type="caution">
    <text evidence="6">The sequence shown here is derived from an EMBL/GenBank/DDBJ whole genome shotgun (WGS) entry which is preliminary data.</text>
</comment>
<evidence type="ECO:0000256" key="2">
    <source>
        <dbReference type="ARBA" id="ARBA00023125"/>
    </source>
</evidence>
<reference evidence="6 7" key="1">
    <citation type="submission" date="2019-03" db="EMBL/GenBank/DDBJ databases">
        <title>Genomic Encyclopedia of Type Strains, Phase IV (KMG-IV): sequencing the most valuable type-strain genomes for metagenomic binning, comparative biology and taxonomic classification.</title>
        <authorList>
            <person name="Goeker M."/>
        </authorList>
    </citation>
    <scope>NUCLEOTIDE SEQUENCE [LARGE SCALE GENOMIC DNA]</scope>
    <source>
        <strain evidence="6 7">DSM 45775</strain>
    </source>
</reference>
<sequence>MSATVTSWWDVPIVGWSDAGASPQERGRATRHTLLLEAARAFDERGYDAASLSDILAASGRTKGAMYFHFRSKEQLATVLVTEVVDSWDLVRGTIATRGLDPLRTLLVETDAYVSRWTHDVVVRGASRAMSGAAHFAAQHSAWYGDWARSTAAHLRTALEQGLLRPRTDPDRLSRLVVAASCGHRSFAETVDGSPTHFERMTDTWLGILPVVASETWLEEVLGSDWEKRPAPEAAAFARVRSG</sequence>
<dbReference type="PANTHER" id="PTHR47506">
    <property type="entry name" value="TRANSCRIPTIONAL REGULATORY PROTEIN"/>
    <property type="match status" value="1"/>
</dbReference>
<evidence type="ECO:0000256" key="4">
    <source>
        <dbReference type="PROSITE-ProRule" id="PRU00335"/>
    </source>
</evidence>
<dbReference type="EMBL" id="SNYO01000003">
    <property type="protein sequence ID" value="TDQ60923.1"/>
    <property type="molecule type" value="Genomic_DNA"/>
</dbReference>
<dbReference type="GO" id="GO:0003677">
    <property type="term" value="F:DNA binding"/>
    <property type="evidence" value="ECO:0007669"/>
    <property type="project" value="UniProtKB-UniRule"/>
</dbReference>
<dbReference type="OrthoDB" id="3237195at2"/>
<proteinExistence type="predicted"/>
<keyword evidence="7" id="KW-1185">Reference proteome</keyword>
<organism evidence="6 7">
    <name type="scientific">Actinomycetospora succinea</name>
    <dbReference type="NCBI Taxonomy" id="663603"/>
    <lineage>
        <taxon>Bacteria</taxon>
        <taxon>Bacillati</taxon>
        <taxon>Actinomycetota</taxon>
        <taxon>Actinomycetes</taxon>
        <taxon>Pseudonocardiales</taxon>
        <taxon>Pseudonocardiaceae</taxon>
        <taxon>Actinomycetospora</taxon>
    </lineage>
</organism>
<dbReference type="Pfam" id="PF00440">
    <property type="entry name" value="TetR_N"/>
    <property type="match status" value="1"/>
</dbReference>
<dbReference type="InterPro" id="IPR009057">
    <property type="entry name" value="Homeodomain-like_sf"/>
</dbReference>
<feature type="domain" description="HTH tetR-type" evidence="5">
    <location>
        <begin position="28"/>
        <end position="88"/>
    </location>
</feature>
<keyword evidence="3" id="KW-0804">Transcription</keyword>
<dbReference type="SUPFAM" id="SSF48498">
    <property type="entry name" value="Tetracyclin repressor-like, C-terminal domain"/>
    <property type="match status" value="1"/>
</dbReference>
<accession>A0A4R6VDP4</accession>
<keyword evidence="1" id="KW-0805">Transcription regulation</keyword>
<dbReference type="InterPro" id="IPR001647">
    <property type="entry name" value="HTH_TetR"/>
</dbReference>
<dbReference type="PROSITE" id="PS50977">
    <property type="entry name" value="HTH_TETR_2"/>
    <property type="match status" value="1"/>
</dbReference>
<evidence type="ECO:0000256" key="3">
    <source>
        <dbReference type="ARBA" id="ARBA00023163"/>
    </source>
</evidence>
<dbReference type="InterPro" id="IPR036271">
    <property type="entry name" value="Tet_transcr_reg_TetR-rel_C_sf"/>
</dbReference>
<gene>
    <name evidence="6" type="ORF">EV188_103427</name>
</gene>
<feature type="DNA-binding region" description="H-T-H motif" evidence="4">
    <location>
        <begin position="51"/>
        <end position="70"/>
    </location>
</feature>
<evidence type="ECO:0000256" key="1">
    <source>
        <dbReference type="ARBA" id="ARBA00023015"/>
    </source>
</evidence>
<dbReference type="Proteomes" id="UP000295705">
    <property type="component" value="Unassembled WGS sequence"/>
</dbReference>
<dbReference type="Gene3D" id="1.10.357.10">
    <property type="entry name" value="Tetracycline Repressor, domain 2"/>
    <property type="match status" value="1"/>
</dbReference>
<dbReference type="PRINTS" id="PR00455">
    <property type="entry name" value="HTHTETR"/>
</dbReference>
<evidence type="ECO:0000259" key="5">
    <source>
        <dbReference type="PROSITE" id="PS50977"/>
    </source>
</evidence>
<dbReference type="PANTHER" id="PTHR47506:SF3">
    <property type="entry name" value="HTH-TYPE TRANSCRIPTIONAL REGULATOR LMRA"/>
    <property type="match status" value="1"/>
</dbReference>
<protein>
    <submittedName>
        <fullName evidence="6">TetR family transcriptional regulator</fullName>
    </submittedName>
</protein>
<evidence type="ECO:0000313" key="7">
    <source>
        <dbReference type="Proteomes" id="UP000295705"/>
    </source>
</evidence>
<name>A0A4R6VDP4_9PSEU</name>
<dbReference type="AlphaFoldDB" id="A0A4R6VDP4"/>